<evidence type="ECO:0000313" key="4">
    <source>
        <dbReference type="RefSeq" id="XP_065666401.1"/>
    </source>
</evidence>
<evidence type="ECO:0000259" key="2">
    <source>
        <dbReference type="PROSITE" id="PS50228"/>
    </source>
</evidence>
<feature type="compositionally biased region" description="Basic and acidic residues" evidence="1">
    <location>
        <begin position="547"/>
        <end position="558"/>
    </location>
</feature>
<sequence length="637" mass="72961">MNYAVFTILYHIIIISDEVTMASKQENNFHTLTVCRGQMRSIACPNIQLLHIYNAFYGKLSGHDCQDPVSQLRDQIPTCFSRDAPRIIREACQGQQSCDLYAEDSLYNDPCPLVNKYLFVSFTCQGKSNLSDKLKMFSDVTDLLQSNLPIVEKERTSKIGLSNLDSQRMFATVCSGKTANIFCPSLKLLHIRSAVYGKQEGPSCNEKVRRDSITSCSTQDAERVVKDLCDGQQSCDLFSESDLYGRSLCDAKAQKYLHVEYTCDGHSDLSLQLSKNRQPFIYQPQETPQNPFLRSAIPLPEYQYNQWFQLWRKSLPVSYPQYNGFINEQQFALQNQKIEQQKIYEQQLAFQRNLYLQKQKDVMAKKIQDSAKVRSLNAAQILQAKYLPGKNTVTQRQSIQYQTPASAYPINQITYPNHQDLSLTSSYQPYSNYIASQPWSGTEPVKLWPPTDESSNIWNKGISAKKYFGTRHSTCEQCNGDCRNYLCYGCGGCQEPPPEQQTYYYPYQRHDAGYHDAFLGNEMALSGMVIWPLPKMPWKTEAEKIEEQNKLARSKVEKDDDDDDDDNNDGNDDDDKDTDDKDSSLKKSNITNKKIITKNTKNTKNAKSGQNKSHKKLTYKKLNNPTFVKKINKKKKA</sequence>
<dbReference type="Gene3D" id="2.60.120.740">
    <property type="match status" value="2"/>
</dbReference>
<dbReference type="InterPro" id="IPR043159">
    <property type="entry name" value="Lectin_gal-bd_sf"/>
</dbReference>
<dbReference type="RefSeq" id="XP_065666401.1">
    <property type="nucleotide sequence ID" value="XM_065810329.1"/>
</dbReference>
<keyword evidence="3" id="KW-1185">Reference proteome</keyword>
<feature type="domain" description="SUEL-type lectin" evidence="2">
    <location>
        <begin position="173"/>
        <end position="264"/>
    </location>
</feature>
<dbReference type="CDD" id="cd22823">
    <property type="entry name" value="Gal_Rha_Lectin"/>
    <property type="match status" value="2"/>
</dbReference>
<organism evidence="3 4">
    <name type="scientific">Hydra vulgaris</name>
    <name type="common">Hydra</name>
    <name type="synonym">Hydra attenuata</name>
    <dbReference type="NCBI Taxonomy" id="6087"/>
    <lineage>
        <taxon>Eukaryota</taxon>
        <taxon>Metazoa</taxon>
        <taxon>Cnidaria</taxon>
        <taxon>Hydrozoa</taxon>
        <taxon>Hydroidolina</taxon>
        <taxon>Anthoathecata</taxon>
        <taxon>Aplanulata</taxon>
        <taxon>Hydridae</taxon>
        <taxon>Hydra</taxon>
    </lineage>
</organism>
<feature type="compositionally biased region" description="Acidic residues" evidence="1">
    <location>
        <begin position="559"/>
        <end position="577"/>
    </location>
</feature>
<proteinExistence type="predicted"/>
<dbReference type="PANTHER" id="PTHR46780">
    <property type="entry name" value="PROTEIN EVA-1"/>
    <property type="match status" value="1"/>
</dbReference>
<evidence type="ECO:0000313" key="3">
    <source>
        <dbReference type="Proteomes" id="UP001652625"/>
    </source>
</evidence>
<evidence type="ECO:0000256" key="1">
    <source>
        <dbReference type="SAM" id="MobiDB-lite"/>
    </source>
</evidence>
<protein>
    <submittedName>
        <fullName evidence="4">Uncharacterized protein LOC100212038</fullName>
    </submittedName>
</protein>
<feature type="compositionally biased region" description="Low complexity" evidence="1">
    <location>
        <begin position="586"/>
        <end position="608"/>
    </location>
</feature>
<dbReference type="InterPro" id="IPR000922">
    <property type="entry name" value="Lectin_gal-bd_dom"/>
</dbReference>
<dbReference type="Proteomes" id="UP001652625">
    <property type="component" value="Chromosome 11"/>
</dbReference>
<reference evidence="4" key="1">
    <citation type="submission" date="2025-08" db="UniProtKB">
        <authorList>
            <consortium name="RefSeq"/>
        </authorList>
    </citation>
    <scope>IDENTIFICATION</scope>
</reference>
<feature type="region of interest" description="Disordered" evidence="1">
    <location>
        <begin position="547"/>
        <end position="637"/>
    </location>
</feature>
<feature type="domain" description="SUEL-type lectin" evidence="2">
    <location>
        <begin position="34"/>
        <end position="125"/>
    </location>
</feature>
<dbReference type="GeneID" id="100212038"/>
<dbReference type="Pfam" id="PF02140">
    <property type="entry name" value="SUEL_Lectin"/>
    <property type="match status" value="2"/>
</dbReference>
<name>A0ABM4CWT3_HYDVU</name>
<gene>
    <name evidence="4" type="primary">LOC100212038</name>
</gene>
<accession>A0ABM4CWT3</accession>
<dbReference type="PROSITE" id="PS50228">
    <property type="entry name" value="SUEL_LECTIN"/>
    <property type="match status" value="2"/>
</dbReference>